<dbReference type="EMBL" id="VSSQ01027724">
    <property type="protein sequence ID" value="MPM77108.1"/>
    <property type="molecule type" value="Genomic_DNA"/>
</dbReference>
<gene>
    <name evidence="1" type="ORF">SDC9_124108</name>
</gene>
<organism evidence="1">
    <name type="scientific">bioreactor metagenome</name>
    <dbReference type="NCBI Taxonomy" id="1076179"/>
    <lineage>
        <taxon>unclassified sequences</taxon>
        <taxon>metagenomes</taxon>
        <taxon>ecological metagenomes</taxon>
    </lineage>
</organism>
<accession>A0A645CJM2</accession>
<evidence type="ECO:0000313" key="1">
    <source>
        <dbReference type="EMBL" id="MPM77108.1"/>
    </source>
</evidence>
<protein>
    <submittedName>
        <fullName evidence="1">Uncharacterized protein</fullName>
    </submittedName>
</protein>
<proteinExistence type="predicted"/>
<sequence length="148" mass="16150">MSKRTLSIVILLVVLILCLAGYYWLQGGQSTSAPLIAVSDDELLVSSTEGSNTVAVYQQDQQLIISAVSEMDFFDDLQDCLLISDPVTAADITISWTTISGNPQGSDHDDRVIARITITDGSEVIYDKKINFVKKALEALSNLLNDRP</sequence>
<dbReference type="AlphaFoldDB" id="A0A645CJM2"/>
<reference evidence="1" key="1">
    <citation type="submission" date="2019-08" db="EMBL/GenBank/DDBJ databases">
        <authorList>
            <person name="Kucharzyk K."/>
            <person name="Murdoch R.W."/>
            <person name="Higgins S."/>
            <person name="Loffler F."/>
        </authorList>
    </citation>
    <scope>NUCLEOTIDE SEQUENCE</scope>
</reference>
<comment type="caution">
    <text evidence="1">The sequence shown here is derived from an EMBL/GenBank/DDBJ whole genome shotgun (WGS) entry which is preliminary data.</text>
</comment>
<name>A0A645CJM2_9ZZZZ</name>